<proteinExistence type="predicted"/>
<evidence type="ECO:0000256" key="1">
    <source>
        <dbReference type="SAM" id="SignalP"/>
    </source>
</evidence>
<dbReference type="AlphaFoldDB" id="A0A1I8AC62"/>
<sequence length="319" mass="36633">SSSKACVSAFWIVAVSGRAQGSPPDGSVEKIYAAALHASDYDAYYDAVPLDSVDLKFITNFRVETVTPDEQQNLARCYKEITLHDLEKLVHFIRPVKNERHPLRYDDKSLNTLTLRQGSQWINRRIHSMRLPVDEVTLLDVKAGQFFETAGPLYYVKYDESDLEQRTVDALIEKFVPIDGGSFKLHQRLSEEHLRKLFEKCVLSKKKVKVGIFPKDSTKILDSTGPIDYDKYYSEREVIRQGEEVRFGNEDEEKLELQVRHQGEWVGWTCKTVSIWVLPEDSNGPIGYDKCYSENIERAKAFCIGSKEKEKLKVQVCQV</sequence>
<dbReference type="Proteomes" id="UP000095287">
    <property type="component" value="Unplaced"/>
</dbReference>
<keyword evidence="1" id="KW-0732">Signal</keyword>
<dbReference type="WBParaSite" id="L893_g4402.t1">
    <property type="protein sequence ID" value="L893_g4402.t1"/>
    <property type="gene ID" value="L893_g4402"/>
</dbReference>
<accession>A0A1I8AC62</accession>
<evidence type="ECO:0000313" key="3">
    <source>
        <dbReference type="WBParaSite" id="L893_g4402.t1"/>
    </source>
</evidence>
<feature type="chain" id="PRO_5009314530" evidence="1">
    <location>
        <begin position="22"/>
        <end position="319"/>
    </location>
</feature>
<feature type="signal peptide" evidence="1">
    <location>
        <begin position="1"/>
        <end position="21"/>
    </location>
</feature>
<protein>
    <submittedName>
        <fullName evidence="3">DUF3398 domain-containing protein</fullName>
    </submittedName>
</protein>
<name>A0A1I8AC62_9BILA</name>
<reference evidence="3" key="1">
    <citation type="submission" date="2016-11" db="UniProtKB">
        <authorList>
            <consortium name="WormBaseParasite"/>
        </authorList>
    </citation>
    <scope>IDENTIFICATION</scope>
</reference>
<keyword evidence="2" id="KW-1185">Reference proteome</keyword>
<evidence type="ECO:0000313" key="2">
    <source>
        <dbReference type="Proteomes" id="UP000095287"/>
    </source>
</evidence>
<organism evidence="2 3">
    <name type="scientific">Steinernema glaseri</name>
    <dbReference type="NCBI Taxonomy" id="37863"/>
    <lineage>
        <taxon>Eukaryota</taxon>
        <taxon>Metazoa</taxon>
        <taxon>Ecdysozoa</taxon>
        <taxon>Nematoda</taxon>
        <taxon>Chromadorea</taxon>
        <taxon>Rhabditida</taxon>
        <taxon>Tylenchina</taxon>
        <taxon>Panagrolaimomorpha</taxon>
        <taxon>Strongyloidoidea</taxon>
        <taxon>Steinernematidae</taxon>
        <taxon>Steinernema</taxon>
    </lineage>
</organism>